<dbReference type="PANTHER" id="PTHR43713">
    <property type="entry name" value="GLUTAMATE-1-SEMIALDEHYDE 2,1-AMINOMUTASE"/>
    <property type="match status" value="1"/>
</dbReference>
<evidence type="ECO:0000313" key="4">
    <source>
        <dbReference type="EMBL" id="MFC3084599.1"/>
    </source>
</evidence>
<name>A0ABV7DR45_9RHOB</name>
<dbReference type="InterPro" id="IPR015421">
    <property type="entry name" value="PyrdxlP-dep_Trfase_major"/>
</dbReference>
<dbReference type="SUPFAM" id="SSF53383">
    <property type="entry name" value="PLP-dependent transferases"/>
    <property type="match status" value="1"/>
</dbReference>
<organism evidence="4 5">
    <name type="scientific">Tabrizicola soli</name>
    <dbReference type="NCBI Taxonomy" id="2185115"/>
    <lineage>
        <taxon>Bacteria</taxon>
        <taxon>Pseudomonadati</taxon>
        <taxon>Pseudomonadota</taxon>
        <taxon>Alphaproteobacteria</taxon>
        <taxon>Rhodobacterales</taxon>
        <taxon>Paracoccaceae</taxon>
        <taxon>Tabrizicola</taxon>
    </lineage>
</organism>
<dbReference type="Gene3D" id="3.90.1150.10">
    <property type="entry name" value="Aspartate Aminotransferase, domain 1"/>
    <property type="match status" value="1"/>
</dbReference>
<reference evidence="5" key="1">
    <citation type="journal article" date="2019" name="Int. J. Syst. Evol. Microbiol.">
        <title>The Global Catalogue of Microorganisms (GCM) 10K type strain sequencing project: providing services to taxonomists for standard genome sequencing and annotation.</title>
        <authorList>
            <consortium name="The Broad Institute Genomics Platform"/>
            <consortium name="The Broad Institute Genome Sequencing Center for Infectious Disease"/>
            <person name="Wu L."/>
            <person name="Ma J."/>
        </authorList>
    </citation>
    <scope>NUCLEOTIDE SEQUENCE [LARGE SCALE GENOMIC DNA]</scope>
    <source>
        <strain evidence="5">KCTC 62102</strain>
    </source>
</reference>
<keyword evidence="4" id="KW-0032">Aminotransferase</keyword>
<evidence type="ECO:0000256" key="1">
    <source>
        <dbReference type="ARBA" id="ARBA00001933"/>
    </source>
</evidence>
<dbReference type="Gene3D" id="3.40.640.10">
    <property type="entry name" value="Type I PLP-dependent aspartate aminotransferase-like (Major domain)"/>
    <property type="match status" value="1"/>
</dbReference>
<keyword evidence="4" id="KW-0808">Transferase</keyword>
<evidence type="ECO:0000256" key="2">
    <source>
        <dbReference type="ARBA" id="ARBA00022898"/>
    </source>
</evidence>
<comment type="similarity">
    <text evidence="3">Belongs to the class-III pyridoxal-phosphate-dependent aminotransferase family.</text>
</comment>
<dbReference type="PANTHER" id="PTHR43713:SF3">
    <property type="entry name" value="GLUTAMATE-1-SEMIALDEHYDE 2,1-AMINOMUTASE 1, CHLOROPLASTIC-RELATED"/>
    <property type="match status" value="1"/>
</dbReference>
<dbReference type="Pfam" id="PF00202">
    <property type="entry name" value="Aminotran_3"/>
    <property type="match status" value="1"/>
</dbReference>
<evidence type="ECO:0000256" key="3">
    <source>
        <dbReference type="RuleBase" id="RU003560"/>
    </source>
</evidence>
<dbReference type="EMBL" id="JBHRSM010000001">
    <property type="protein sequence ID" value="MFC3084599.1"/>
    <property type="molecule type" value="Genomic_DNA"/>
</dbReference>
<comment type="caution">
    <text evidence="4">The sequence shown here is derived from an EMBL/GenBank/DDBJ whole genome shotgun (WGS) entry which is preliminary data.</text>
</comment>
<keyword evidence="5" id="KW-1185">Reference proteome</keyword>
<evidence type="ECO:0000313" key="5">
    <source>
        <dbReference type="Proteomes" id="UP001595445"/>
    </source>
</evidence>
<dbReference type="Proteomes" id="UP001595445">
    <property type="component" value="Unassembled WGS sequence"/>
</dbReference>
<comment type="cofactor">
    <cofactor evidence="1">
        <name>pyridoxal 5'-phosphate</name>
        <dbReference type="ChEBI" id="CHEBI:597326"/>
    </cofactor>
</comment>
<dbReference type="InterPro" id="IPR005814">
    <property type="entry name" value="Aminotrans_3"/>
</dbReference>
<gene>
    <name evidence="4" type="ORF">ACFOD6_00930</name>
</gene>
<dbReference type="CDD" id="cd00610">
    <property type="entry name" value="OAT_like"/>
    <property type="match status" value="1"/>
</dbReference>
<proteinExistence type="inferred from homology"/>
<sequence length="439" mass="46412">MPSYPDSFPTSARLFERARKVMPGGNTRTTVFIDPFPIYVTEGEGCRVKDADGQWFYDCINNFTAMIHGYAQPEQVAAVTDQLRLGTAFGGPTPSEIELAELLVGRLPAMEQIRFANSGTEGVMMAIKAARAYTGRPRIVKIEGAYHGSYDFAEVSLDSAPGNWGDMPASTAYARGTPQGVLDDVLVVPFNDIAALRAVFAQHGATIAGVLIDPMPNRAGLIPARKDYLEAMAETAHAAGALVIFDEVISFRLGHSGAQGLWGIRPDLTALGKIIGGGFPVGAVAGRAEVMAVFDPTRGKPALPHGGTFTANPVTMRAGLAAMHALTPEAFAHLDDLGTILRDGTNAALARLGLPGACVGLGSLFKVHFTAGPITDYRSVYPGKVEKARLEAFHRGLLNRGVLSASYGLFALSTPMTRVDAGKILAAIEDTLSDVARAA</sequence>
<keyword evidence="2 3" id="KW-0663">Pyridoxal phosphate</keyword>
<dbReference type="InterPro" id="IPR015424">
    <property type="entry name" value="PyrdxlP-dep_Trfase"/>
</dbReference>
<protein>
    <submittedName>
        <fullName evidence="4">Aspartate aminotransferase family protein</fullName>
    </submittedName>
</protein>
<dbReference type="RefSeq" id="WP_197642273.1">
    <property type="nucleotide sequence ID" value="NZ_JAEACP010000004.1"/>
</dbReference>
<accession>A0ABV7DR45</accession>
<dbReference type="GO" id="GO:0008483">
    <property type="term" value="F:transaminase activity"/>
    <property type="evidence" value="ECO:0007669"/>
    <property type="project" value="UniProtKB-KW"/>
</dbReference>
<dbReference type="InterPro" id="IPR015422">
    <property type="entry name" value="PyrdxlP-dep_Trfase_small"/>
</dbReference>